<dbReference type="GO" id="GO:0071949">
    <property type="term" value="F:FAD binding"/>
    <property type="evidence" value="ECO:0007669"/>
    <property type="project" value="InterPro"/>
</dbReference>
<dbReference type="Pfam" id="PF01494">
    <property type="entry name" value="FAD_binding_3"/>
    <property type="match status" value="1"/>
</dbReference>
<dbReference type="InterPro" id="IPR050641">
    <property type="entry name" value="RIFMO-like"/>
</dbReference>
<feature type="domain" description="FAD-binding" evidence="4">
    <location>
        <begin position="4"/>
        <end position="330"/>
    </location>
</feature>
<keyword evidence="5" id="KW-0560">Oxidoreductase</keyword>
<dbReference type="PANTHER" id="PTHR43004:SF19">
    <property type="entry name" value="BINDING MONOOXYGENASE, PUTATIVE (JCVI)-RELATED"/>
    <property type="match status" value="1"/>
</dbReference>
<dbReference type="EMBL" id="CP000667">
    <property type="protein sequence ID" value="ABP54649.1"/>
    <property type="molecule type" value="Genomic_DNA"/>
</dbReference>
<dbReference type="STRING" id="369723.Strop_2198"/>
<keyword evidence="2" id="KW-0285">Flavoprotein</keyword>
<evidence type="ECO:0000259" key="4">
    <source>
        <dbReference type="Pfam" id="PF01494"/>
    </source>
</evidence>
<gene>
    <name evidence="5" type="ordered locus">Strop_2198</name>
</gene>
<dbReference type="PATRIC" id="fig|369723.5.peg.2255"/>
<dbReference type="Gene3D" id="3.50.50.60">
    <property type="entry name" value="FAD/NAD(P)-binding domain"/>
    <property type="match status" value="1"/>
</dbReference>
<accession>A4X6Z9</accession>
<dbReference type="GO" id="GO:0016709">
    <property type="term" value="F:oxidoreductase activity, acting on paired donors, with incorporation or reduction of molecular oxygen, NAD(P)H as one donor, and incorporation of one atom of oxygen"/>
    <property type="evidence" value="ECO:0007669"/>
    <property type="project" value="UniProtKB-ARBA"/>
</dbReference>
<dbReference type="RefSeq" id="WP_011906079.1">
    <property type="nucleotide sequence ID" value="NC_009380.1"/>
</dbReference>
<organism evidence="5 6">
    <name type="scientific">Salinispora tropica (strain ATCC BAA-916 / DSM 44818 / JCM 13857 / NBRC 105044 / CNB-440)</name>
    <dbReference type="NCBI Taxonomy" id="369723"/>
    <lineage>
        <taxon>Bacteria</taxon>
        <taxon>Bacillati</taxon>
        <taxon>Actinomycetota</taxon>
        <taxon>Actinomycetes</taxon>
        <taxon>Micromonosporales</taxon>
        <taxon>Micromonosporaceae</taxon>
        <taxon>Salinispora</taxon>
    </lineage>
</organism>
<evidence type="ECO:0000313" key="5">
    <source>
        <dbReference type="EMBL" id="ABP54649.1"/>
    </source>
</evidence>
<dbReference type="PANTHER" id="PTHR43004">
    <property type="entry name" value="TRK SYSTEM POTASSIUM UPTAKE PROTEIN"/>
    <property type="match status" value="1"/>
</dbReference>
<evidence type="ECO:0000313" key="6">
    <source>
        <dbReference type="Proteomes" id="UP000000235"/>
    </source>
</evidence>
<dbReference type="Pfam" id="PF21274">
    <property type="entry name" value="Rng_hyd_C"/>
    <property type="match status" value="1"/>
</dbReference>
<evidence type="ECO:0000256" key="1">
    <source>
        <dbReference type="ARBA" id="ARBA00001974"/>
    </source>
</evidence>
<proteinExistence type="predicted"/>
<dbReference type="PRINTS" id="PR00420">
    <property type="entry name" value="RNGMNOXGNASE"/>
</dbReference>
<dbReference type="HOGENOM" id="CLU_009665_20_1_11"/>
<dbReference type="eggNOG" id="COG0654">
    <property type="taxonomic scope" value="Bacteria"/>
</dbReference>
<dbReference type="AlphaFoldDB" id="A4X6Z9"/>
<protein>
    <submittedName>
        <fullName evidence="5">Monooxygenase, FAD-binding</fullName>
    </submittedName>
</protein>
<dbReference type="InterPro" id="IPR002938">
    <property type="entry name" value="FAD-bd"/>
</dbReference>
<comment type="cofactor">
    <cofactor evidence="1">
        <name>FAD</name>
        <dbReference type="ChEBI" id="CHEBI:57692"/>
    </cofactor>
</comment>
<keyword evidence="6" id="KW-1185">Reference proteome</keyword>
<keyword evidence="3" id="KW-0274">FAD</keyword>
<dbReference type="KEGG" id="stp:Strop_2198"/>
<dbReference type="Proteomes" id="UP000000235">
    <property type="component" value="Chromosome"/>
</dbReference>
<keyword evidence="5" id="KW-0503">Monooxygenase</keyword>
<evidence type="ECO:0000256" key="3">
    <source>
        <dbReference type="ARBA" id="ARBA00022827"/>
    </source>
</evidence>
<dbReference type="Gene3D" id="3.40.30.120">
    <property type="match status" value="1"/>
</dbReference>
<dbReference type="SUPFAM" id="SSF51905">
    <property type="entry name" value="FAD/NAD(P)-binding domain"/>
    <property type="match status" value="1"/>
</dbReference>
<reference evidence="6" key="1">
    <citation type="journal article" date="2007" name="Proc. Natl. Acad. Sci. U.S.A.">
        <title>Genome sequencing reveals complex secondary metabolome in the marine actinomycete Salinispora tropica.</title>
        <authorList>
            <person name="Udwary D.W."/>
            <person name="Zeigler L."/>
            <person name="Asolkar R.N."/>
            <person name="Singan V."/>
            <person name="Lapidus A."/>
            <person name="Fenical W."/>
            <person name="Jensen P.R."/>
            <person name="Moore B.S."/>
        </authorList>
    </citation>
    <scope>NUCLEOTIDE SEQUENCE [LARGE SCALE GENOMIC DNA]</scope>
    <source>
        <strain evidence="6">ATCC BAA-916 / DSM 44818 / CNB-440</strain>
    </source>
</reference>
<evidence type="ECO:0000256" key="2">
    <source>
        <dbReference type="ARBA" id="ARBA00022630"/>
    </source>
</evidence>
<sequence length="479" mass="51082">MTVTPVVIVGAGPVGLLLAVELGRARVPVVVVERLADPMTESRAGQLSTLTAELLHERGLHALLAEAGHEPRAHFAGLGFDLSGLDSAYRGNWKVPQYRTEAVLGEHARRRGVTVLRGHELTGLTAGSDHVVCQFRGPTGRQRLKAGFVVGCDGSGSTVRRLWDFPVSATAATRELLRADVTGLRIRDRRFERRPAGLAVAATRAGVTRVMVHVAGQPVTARAGRPEFGEVVRAWAAVTGEDLSGGTPVWLDAFDNSRGQVGAYRRGRVLLAGDAAHWHLPIGGQALNVGLQDAVNLGWKLAAAVHSWAAPGLLDSYHDERHPVAARVLDHVTAQETLLLGGAEVEPLRAILAELVGLRPVRDHLAETAANLSDRCGPPGPPPIGRRATNLRLRTDSGPLPMAGTEPVIVRLSSGADSPHRTTVRTVHATYDGAPPLEATALLLRPDGYVAWAGDDEEGLEQAIEKLLWVEGRKGNARL</sequence>
<name>A4X6Z9_SALTO</name>
<dbReference type="InterPro" id="IPR036188">
    <property type="entry name" value="FAD/NAD-bd_sf"/>
</dbReference>
<dbReference type="Gene3D" id="3.30.70.2450">
    <property type="match status" value="1"/>
</dbReference>